<organism evidence="1 2">
    <name type="scientific">Helicobacter mehlei</name>
    <dbReference type="NCBI Taxonomy" id="2316080"/>
    <lineage>
        <taxon>Bacteria</taxon>
        <taxon>Pseudomonadati</taxon>
        <taxon>Campylobacterota</taxon>
        <taxon>Epsilonproteobacteria</taxon>
        <taxon>Campylobacterales</taxon>
        <taxon>Helicobacteraceae</taxon>
        <taxon>Helicobacter</taxon>
    </lineage>
</organism>
<dbReference type="AlphaFoldDB" id="A0A553UL04"/>
<reference evidence="1" key="2">
    <citation type="submission" date="2019-07" db="EMBL/GenBank/DDBJ databases">
        <authorList>
            <person name="Papic B."/>
        </authorList>
    </citation>
    <scope>NUCLEOTIDE SEQUENCE [LARGE SCALE GENOMIC DNA]</scope>
    <source>
        <strain evidence="1">L8b</strain>
    </source>
</reference>
<proteinExistence type="predicted"/>
<dbReference type="Proteomes" id="UP000319322">
    <property type="component" value="Unassembled WGS sequence"/>
</dbReference>
<dbReference type="RefSeq" id="WP_120948402.1">
    <property type="nucleotide sequence ID" value="NZ_QXQP01000012.1"/>
</dbReference>
<evidence type="ECO:0000313" key="1">
    <source>
        <dbReference type="EMBL" id="TSA80882.1"/>
    </source>
</evidence>
<comment type="caution">
    <text evidence="1">The sequence shown here is derived from an EMBL/GenBank/DDBJ whole genome shotgun (WGS) entry which is preliminary data.</text>
</comment>
<gene>
    <name evidence="1" type="ORF">FNE76_07035</name>
</gene>
<dbReference type="OrthoDB" id="5326339at2"/>
<sequence>MASNSIYVKNRIRGKISLHERGQGNYRVHFETKDVVVQAKCPIADVENCQVDDDITIILKVISMLIPNFSQHLKLDPMAFTGRILTIKPDRKEVNMQRIEVHLDDCSVDFVLDQGSIELYRLENGKELVLFCKPEHITIY</sequence>
<evidence type="ECO:0000313" key="2">
    <source>
        <dbReference type="Proteomes" id="UP000319322"/>
    </source>
</evidence>
<accession>A0A553UL04</accession>
<dbReference type="EMBL" id="VKGC01000023">
    <property type="protein sequence ID" value="TSA80882.1"/>
    <property type="molecule type" value="Genomic_DNA"/>
</dbReference>
<protein>
    <submittedName>
        <fullName evidence="1">Uncharacterized protein</fullName>
    </submittedName>
</protein>
<reference evidence="1" key="1">
    <citation type="submission" date="2019-07" db="EMBL/GenBank/DDBJ databases">
        <title>Helicobacter labacensis sp. nov., Helicobacter mehlei sp. nov. and Helicobacter vulpis sp. nov., isolated from gastric mucosa of red fox (Vulpis vulpis).</title>
        <authorList>
            <person name="Kusar D."/>
            <person name="Gruntar I."/>
            <person name="Pate M."/>
            <person name="Zajc U."/>
            <person name="Ocepek M."/>
        </authorList>
    </citation>
    <scope>NUCLEOTIDE SEQUENCE [LARGE SCALE GENOMIC DNA]</scope>
    <source>
        <strain evidence="1">L8b</strain>
    </source>
</reference>
<name>A0A553UL04_9HELI</name>
<keyword evidence="2" id="KW-1185">Reference proteome</keyword>